<dbReference type="Proteomes" id="UP000306426">
    <property type="component" value="Unassembled WGS sequence"/>
</dbReference>
<dbReference type="EMBL" id="SSXK01000023">
    <property type="protein sequence ID" value="TII02438.1"/>
    <property type="molecule type" value="Genomic_DNA"/>
</dbReference>
<dbReference type="Gene3D" id="2.160.10.10">
    <property type="entry name" value="Hexapeptide repeat proteins"/>
    <property type="match status" value="1"/>
</dbReference>
<dbReference type="PANTHER" id="PTHR23416:SF78">
    <property type="entry name" value="LIPOPOLYSACCHARIDE BIOSYNTHESIS O-ACETYL TRANSFERASE WBBJ-RELATED"/>
    <property type="match status" value="1"/>
</dbReference>
<dbReference type="InterPro" id="IPR001451">
    <property type="entry name" value="Hexapep"/>
</dbReference>
<keyword evidence="2" id="KW-0677">Repeat</keyword>
<comment type="caution">
    <text evidence="3">The sequence shown here is derived from an EMBL/GenBank/DDBJ whole genome shotgun (WGS) entry which is preliminary data.</text>
</comment>
<sequence>MRKSNYSLWEQIVNLLFFIRTRFVVSSARLLRFPIIIRGKQYIDFGKELTTGRHCRFDVISEHTEKVLIFGTKVNVGDGVRISCVERICIGNNVLIGSRVLLIDNSHGTYIGNDQDSPETPPNERKIFSKAIKIEDNVWIGEGTVIQAGVTVGFGSIVAANSVVTKNVPPKTIVGGVPAVPLKKFEPITGTWERIKGNGDEG</sequence>
<dbReference type="AlphaFoldDB" id="A0A4T2GT70"/>
<keyword evidence="1 3" id="KW-0808">Transferase</keyword>
<dbReference type="SUPFAM" id="SSF51161">
    <property type="entry name" value="Trimeric LpxA-like enzymes"/>
    <property type="match status" value="1"/>
</dbReference>
<reference evidence="3 4" key="1">
    <citation type="submission" date="2019-04" db="EMBL/GenBank/DDBJ databases">
        <title>Genome analysis of Streptococcus suis strain WUSS286.</title>
        <authorList>
            <person name="Chen H."/>
            <person name="Gao X."/>
            <person name="Wu Z."/>
        </authorList>
    </citation>
    <scope>NUCLEOTIDE SEQUENCE [LARGE SCALE GENOMIC DNA]</scope>
    <source>
        <strain evidence="3 4">WUSS286</strain>
    </source>
</reference>
<evidence type="ECO:0000256" key="1">
    <source>
        <dbReference type="ARBA" id="ARBA00022679"/>
    </source>
</evidence>
<gene>
    <name evidence="3" type="ORF">E8L09_07905</name>
</gene>
<dbReference type="InterPro" id="IPR011004">
    <property type="entry name" value="Trimer_LpxA-like_sf"/>
</dbReference>
<dbReference type="PROSITE" id="PS00101">
    <property type="entry name" value="HEXAPEP_TRANSFERASES"/>
    <property type="match status" value="1"/>
</dbReference>
<dbReference type="CDD" id="cd04647">
    <property type="entry name" value="LbH_MAT_like"/>
    <property type="match status" value="1"/>
</dbReference>
<accession>A0A4T2GT70</accession>
<dbReference type="InterPro" id="IPR018357">
    <property type="entry name" value="Hexapep_transf_CS"/>
</dbReference>
<dbReference type="PANTHER" id="PTHR23416">
    <property type="entry name" value="SIALIC ACID SYNTHASE-RELATED"/>
    <property type="match status" value="1"/>
</dbReference>
<name>A0A4T2GT70_STRSU</name>
<evidence type="ECO:0000256" key="2">
    <source>
        <dbReference type="ARBA" id="ARBA00022737"/>
    </source>
</evidence>
<evidence type="ECO:0000313" key="3">
    <source>
        <dbReference type="EMBL" id="TII02438.1"/>
    </source>
</evidence>
<organism evidence="3 4">
    <name type="scientific">Streptococcus suis</name>
    <dbReference type="NCBI Taxonomy" id="1307"/>
    <lineage>
        <taxon>Bacteria</taxon>
        <taxon>Bacillati</taxon>
        <taxon>Bacillota</taxon>
        <taxon>Bacilli</taxon>
        <taxon>Lactobacillales</taxon>
        <taxon>Streptococcaceae</taxon>
        <taxon>Streptococcus</taxon>
    </lineage>
</organism>
<dbReference type="RefSeq" id="WP_136670814.1">
    <property type="nucleotide sequence ID" value="NZ_JAGFUY010000023.1"/>
</dbReference>
<evidence type="ECO:0000313" key="4">
    <source>
        <dbReference type="Proteomes" id="UP000306426"/>
    </source>
</evidence>
<dbReference type="Pfam" id="PF00132">
    <property type="entry name" value="Hexapep"/>
    <property type="match status" value="1"/>
</dbReference>
<dbReference type="InterPro" id="IPR051159">
    <property type="entry name" value="Hexapeptide_acetyltransf"/>
</dbReference>
<dbReference type="GO" id="GO:0016740">
    <property type="term" value="F:transferase activity"/>
    <property type="evidence" value="ECO:0007669"/>
    <property type="project" value="UniProtKB-KW"/>
</dbReference>
<proteinExistence type="predicted"/>
<protein>
    <submittedName>
        <fullName evidence="3">Acetyltransferase</fullName>
    </submittedName>
</protein>